<keyword evidence="2" id="KW-1185">Reference proteome</keyword>
<keyword evidence="1" id="KW-0614">Plasmid</keyword>
<organism evidence="1 2">
    <name type="scientific">Latilactobacillus curvatus</name>
    <name type="common">Lactobacillus curvatus</name>
    <dbReference type="NCBI Taxonomy" id="28038"/>
    <lineage>
        <taxon>Bacteria</taxon>
        <taxon>Bacillati</taxon>
        <taxon>Bacillota</taxon>
        <taxon>Bacilli</taxon>
        <taxon>Lactobacillales</taxon>
        <taxon>Lactobacillaceae</taxon>
        <taxon>Latilactobacillus</taxon>
    </lineage>
</organism>
<dbReference type="EMBL" id="AP024686">
    <property type="protein sequence ID" value="BCX31523.1"/>
    <property type="molecule type" value="Genomic_DNA"/>
</dbReference>
<geneLocation type="plasmid" evidence="1 2">
    <name>WDN19_con2</name>
</geneLocation>
<dbReference type="Proteomes" id="UP000825100">
    <property type="component" value="Plasmid WDN19_con2"/>
</dbReference>
<protein>
    <submittedName>
        <fullName evidence="1">Uncharacterized protein</fullName>
    </submittedName>
</protein>
<gene>
    <name evidence="1" type="ORF">LTWDN19_20900</name>
</gene>
<evidence type="ECO:0000313" key="2">
    <source>
        <dbReference type="Proteomes" id="UP000825100"/>
    </source>
</evidence>
<accession>A0ABN6GN84</accession>
<evidence type="ECO:0000313" key="1">
    <source>
        <dbReference type="EMBL" id="BCX31523.1"/>
    </source>
</evidence>
<reference evidence="1 2" key="1">
    <citation type="submission" date="2021-05" db="EMBL/GenBank/DDBJ databases">
        <title>Complete Genome Sequence of Latilactobacillus sp. Strain WDN19, a High D-Aspartate-producing Lactic Acid Bacterium Isolated from a Japanese Pickle.</title>
        <authorList>
            <person name="Kajitani K."/>
            <person name="Takahashi S."/>
        </authorList>
    </citation>
    <scope>NUCLEOTIDE SEQUENCE [LARGE SCALE GENOMIC DNA]</scope>
    <source>
        <strain evidence="1 2">WDN19</strain>
        <plasmid evidence="1 2">WDN19_con2</plasmid>
    </source>
</reference>
<dbReference type="RefSeq" id="WP_035147619.1">
    <property type="nucleotide sequence ID" value="NZ_AP024686.1"/>
</dbReference>
<proteinExistence type="predicted"/>
<sequence length="99" mass="11450">MTALKVKSKQRIKYHQNFTKRDLLLEAHSVRFKSGLIYINLGTGDFCEQSNPSHIKSLDLVYQHASTVMNIKRKLIAARPKLKACDPTEIHLRRITFVK</sequence>
<name>A0ABN6GN84_LATCU</name>